<protein>
    <submittedName>
        <fullName evidence="5">Pentapeptide repeat-containing protein</fullName>
    </submittedName>
</protein>
<feature type="region of interest" description="Disordered" evidence="2">
    <location>
        <begin position="969"/>
        <end position="993"/>
    </location>
</feature>
<evidence type="ECO:0000313" key="6">
    <source>
        <dbReference type="Proteomes" id="UP000629098"/>
    </source>
</evidence>
<accession>A0A8J6XUJ2</accession>
<dbReference type="InterPro" id="IPR007111">
    <property type="entry name" value="NACHT_NTPase"/>
</dbReference>
<dbReference type="PANTHER" id="PTHR47485">
    <property type="entry name" value="THYLAKOID LUMENAL 17.4 KDA PROTEIN, CHLOROPLASTIC"/>
    <property type="match status" value="1"/>
</dbReference>
<dbReference type="PANTHER" id="PTHR47485:SF1">
    <property type="entry name" value="THYLAKOID LUMENAL 17.4 KDA PROTEIN, CHLOROPLASTIC"/>
    <property type="match status" value="1"/>
</dbReference>
<comment type="caution">
    <text evidence="5">The sequence shown here is derived from an EMBL/GenBank/DDBJ whole genome shotgun (WGS) entry which is preliminary data.</text>
</comment>
<organism evidence="5 6">
    <name type="scientific">Iningainema tapete BLCC-T55</name>
    <dbReference type="NCBI Taxonomy" id="2748662"/>
    <lineage>
        <taxon>Bacteria</taxon>
        <taxon>Bacillati</taxon>
        <taxon>Cyanobacteriota</taxon>
        <taxon>Cyanophyceae</taxon>
        <taxon>Nostocales</taxon>
        <taxon>Scytonemataceae</taxon>
        <taxon>Iningainema tapete</taxon>
    </lineage>
</organism>
<dbReference type="InterPro" id="IPR001646">
    <property type="entry name" value="5peptide_repeat"/>
</dbReference>
<dbReference type="RefSeq" id="WP_190838911.1">
    <property type="nucleotide sequence ID" value="NZ_CAWPPI010000134.1"/>
</dbReference>
<keyword evidence="1" id="KW-0677">Repeat</keyword>
<dbReference type="Gene3D" id="2.160.20.80">
    <property type="entry name" value="E3 ubiquitin-protein ligase SopA"/>
    <property type="match status" value="1"/>
</dbReference>
<evidence type="ECO:0000313" key="5">
    <source>
        <dbReference type="EMBL" id="MBD2778804.1"/>
    </source>
</evidence>
<evidence type="ECO:0000256" key="1">
    <source>
        <dbReference type="ARBA" id="ARBA00022737"/>
    </source>
</evidence>
<evidence type="ECO:0000256" key="2">
    <source>
        <dbReference type="SAM" id="MobiDB-lite"/>
    </source>
</evidence>
<evidence type="ECO:0000259" key="3">
    <source>
        <dbReference type="Pfam" id="PF05729"/>
    </source>
</evidence>
<feature type="domain" description="NACHT N-terminal Helical" evidence="4">
    <location>
        <begin position="38"/>
        <end position="263"/>
    </location>
</feature>
<dbReference type="SUPFAM" id="SSF52540">
    <property type="entry name" value="P-loop containing nucleoside triphosphate hydrolases"/>
    <property type="match status" value="1"/>
</dbReference>
<name>A0A8J6XUJ2_9CYAN</name>
<dbReference type="InterPro" id="IPR027417">
    <property type="entry name" value="P-loop_NTPase"/>
</dbReference>
<dbReference type="EMBL" id="JACXAE010000134">
    <property type="protein sequence ID" value="MBD2778804.1"/>
    <property type="molecule type" value="Genomic_DNA"/>
</dbReference>
<gene>
    <name evidence="5" type="ORF">ICL16_43865</name>
</gene>
<dbReference type="Gene3D" id="3.40.50.300">
    <property type="entry name" value="P-loop containing nucleotide triphosphate hydrolases"/>
    <property type="match status" value="1"/>
</dbReference>
<dbReference type="AlphaFoldDB" id="A0A8J6XUJ2"/>
<dbReference type="InterPro" id="IPR054568">
    <property type="entry name" value="NNH3"/>
</dbReference>
<dbReference type="Pfam" id="PF22735">
    <property type="entry name" value="NNH3"/>
    <property type="match status" value="1"/>
</dbReference>
<sequence length="993" mass="111015">MNFSIRRTLTENSIEIQQIKGFSSGQIFGLAFRITQDMEVKSLVCFDICILAEILELPLDIACLEITVIAQLTESLVSAFAQKKPLKRNEGVWLTFQIAYLQALHQVLQQEKNLQRPWFHRAMIWDGGAKGQLQDAQLQGLLKTLQNGKLTDTQAEQALSLVADSLLVQQMNHAAVAWFVANSAEETEAKLITQRLVKALPGYLIAAIANNALPLAQLQKFFRLGTSLSSEALVGDIDLHREHYRANLLQELSEPLLMEFFALTDIYVPLKGLPIETSGVNSVDLMTWAQQQLADLETIAVIESESGYGKTSFCRIWAAQVAKEVYPTWMPVRIDLRQVIHGNSLEETLNSAFSGNFYLNLSVSVNQPRYLLLLDGLDELPPSHQGTRAKAIFLQQLLTLQQECRHKIVLTSCSSALLQAQELQGQLKRITIQPFAQDELKQWFGQWAKVQSLPIAQNFFTFLKQPGVFSVKSNSELSNLVRQPLMLYLLAVLHRDGLLDDEILQLAANNQDTTRTALLWEIYHRLSQWLLGYPDGGSKSMFQLYGSGHIHRTPEAIANLLQGCHPQELLEKIQALALQILHSQRYQVNLTSCDNLPALYFRKRWTKSQNPHSQALAREKAKIQNCLVEFAHESLGEYLCASGICTELKRLTQRRADGYGELTFVLDSGGVALRVYNLFGYGILSQQIEEFVIEGLRREQGEFSFQLLCDRLLPFWYAYCRGRWLDEGIAHQAWTYFQAGDLQLNVEQVNAAVGLNVFLLLCACHREAKSPFFPCGNPTSPTGFQPEALMMLIGKITVLSPDKFAERTFLKSLAFLNLSSIYLPQVMLKSANLEHTNLSNAELREVNLAGANLQSANLQNVNLSGANLTGANLVDTNLSGANLTDANLTGVKLDLVNLTNACLFQAILSEDSRETALVQGAVFSLEQFSALKILLHQSPLLTANSTENKATWLGQLGMGIIESVEGEPMSTNLSDDYTDDETVFNHNPTDEMY</sequence>
<evidence type="ECO:0000259" key="4">
    <source>
        <dbReference type="Pfam" id="PF22735"/>
    </source>
</evidence>
<dbReference type="Pfam" id="PF05729">
    <property type="entry name" value="NACHT"/>
    <property type="match status" value="1"/>
</dbReference>
<dbReference type="Pfam" id="PF00805">
    <property type="entry name" value="Pentapeptide"/>
    <property type="match status" value="1"/>
</dbReference>
<feature type="domain" description="NACHT" evidence="3">
    <location>
        <begin position="301"/>
        <end position="448"/>
    </location>
</feature>
<proteinExistence type="predicted"/>
<reference evidence="5" key="1">
    <citation type="submission" date="2020-09" db="EMBL/GenBank/DDBJ databases">
        <title>Iningainema tapete sp. nov. (Scytonemataceae, Cyanobacteria) from greenhouses in central Florida (USA) produces two types of nodularin with biosynthetic potential for microcystin-LR and anabaenopeptins.</title>
        <authorList>
            <person name="Berthold D.E."/>
            <person name="Lefler F.W."/>
            <person name="Huang I.-S."/>
            <person name="Abdulla H."/>
            <person name="Zimba P.V."/>
            <person name="Laughinghouse H.D. IV."/>
        </authorList>
    </citation>
    <scope>NUCLEOTIDE SEQUENCE</scope>
    <source>
        <strain evidence="5">BLCCT55</strain>
    </source>
</reference>
<dbReference type="Proteomes" id="UP000629098">
    <property type="component" value="Unassembled WGS sequence"/>
</dbReference>
<keyword evidence="6" id="KW-1185">Reference proteome</keyword>
<dbReference type="SUPFAM" id="SSF141571">
    <property type="entry name" value="Pentapeptide repeat-like"/>
    <property type="match status" value="1"/>
</dbReference>